<dbReference type="PROSITE" id="PS51186">
    <property type="entry name" value="GNAT"/>
    <property type="match status" value="1"/>
</dbReference>
<name>A0A0L7LUT1_OPEBR</name>
<dbReference type="AlphaFoldDB" id="A0A0L7LUT1"/>
<dbReference type="InterPro" id="IPR000182">
    <property type="entry name" value="GNAT_dom"/>
</dbReference>
<dbReference type="SUPFAM" id="SSF55729">
    <property type="entry name" value="Acyl-CoA N-acyltransferases (Nat)"/>
    <property type="match status" value="1"/>
</dbReference>
<dbReference type="GO" id="GO:0016747">
    <property type="term" value="F:acyltransferase activity, transferring groups other than amino-acyl groups"/>
    <property type="evidence" value="ECO:0007669"/>
    <property type="project" value="InterPro"/>
</dbReference>
<evidence type="ECO:0000313" key="2">
    <source>
        <dbReference type="EMBL" id="KOB79238.1"/>
    </source>
</evidence>
<dbReference type="EMBL" id="JTDY01000039">
    <property type="protein sequence ID" value="KOB79238.1"/>
    <property type="molecule type" value="Genomic_DNA"/>
</dbReference>
<dbReference type="Pfam" id="PF00583">
    <property type="entry name" value="Acetyltransf_1"/>
    <property type="match status" value="1"/>
</dbReference>
<evidence type="ECO:0000259" key="1">
    <source>
        <dbReference type="PROSITE" id="PS51186"/>
    </source>
</evidence>
<sequence length="137" mass="15798">PDLFTVKQVKNEEHKDAVDIIKKHYMVEHVLVKTRKMDLSSDRALDEYLLNVLKQGNSLFAKTDDGSIAGLCVSFASSPVDPRNLRNYAFYRQIKMLTVLPEYRRQGLATMLVEKSKEQALDQGYKVIRMDCINPYE</sequence>
<keyword evidence="2" id="KW-0808">Transferase</keyword>
<accession>A0A0L7LUT1</accession>
<gene>
    <name evidence="2" type="ORF">OBRU01_00786</name>
</gene>
<feature type="domain" description="N-acetyltransferase" evidence="1">
    <location>
        <begin position="4"/>
        <end position="137"/>
    </location>
</feature>
<dbReference type="Proteomes" id="UP000037510">
    <property type="component" value="Unassembled WGS sequence"/>
</dbReference>
<protein>
    <submittedName>
        <fullName evidence="2">Putative arylalkylamine n-acetyltransferase</fullName>
    </submittedName>
</protein>
<keyword evidence="3" id="KW-1185">Reference proteome</keyword>
<dbReference type="InterPro" id="IPR016181">
    <property type="entry name" value="Acyl_CoA_acyltransferase"/>
</dbReference>
<dbReference type="CDD" id="cd04301">
    <property type="entry name" value="NAT_SF"/>
    <property type="match status" value="1"/>
</dbReference>
<dbReference type="Gene3D" id="3.40.630.30">
    <property type="match status" value="2"/>
</dbReference>
<organism evidence="2 3">
    <name type="scientific">Operophtera brumata</name>
    <name type="common">Winter moth</name>
    <name type="synonym">Phalaena brumata</name>
    <dbReference type="NCBI Taxonomy" id="104452"/>
    <lineage>
        <taxon>Eukaryota</taxon>
        <taxon>Metazoa</taxon>
        <taxon>Ecdysozoa</taxon>
        <taxon>Arthropoda</taxon>
        <taxon>Hexapoda</taxon>
        <taxon>Insecta</taxon>
        <taxon>Pterygota</taxon>
        <taxon>Neoptera</taxon>
        <taxon>Endopterygota</taxon>
        <taxon>Lepidoptera</taxon>
        <taxon>Glossata</taxon>
        <taxon>Ditrysia</taxon>
        <taxon>Geometroidea</taxon>
        <taxon>Geometridae</taxon>
        <taxon>Larentiinae</taxon>
        <taxon>Operophtera</taxon>
    </lineage>
</organism>
<evidence type="ECO:0000313" key="3">
    <source>
        <dbReference type="Proteomes" id="UP000037510"/>
    </source>
</evidence>
<comment type="caution">
    <text evidence="2">The sequence shown here is derived from an EMBL/GenBank/DDBJ whole genome shotgun (WGS) entry which is preliminary data.</text>
</comment>
<reference evidence="2 3" key="1">
    <citation type="journal article" date="2015" name="Genome Biol. Evol.">
        <title>The genome of winter moth (Operophtera brumata) provides a genomic perspective on sexual dimorphism and phenology.</title>
        <authorList>
            <person name="Derks M.F."/>
            <person name="Smit S."/>
            <person name="Salis L."/>
            <person name="Schijlen E."/>
            <person name="Bossers A."/>
            <person name="Mateman C."/>
            <person name="Pijl A.S."/>
            <person name="de Ridder D."/>
            <person name="Groenen M.A."/>
            <person name="Visser M.E."/>
            <person name="Megens H.J."/>
        </authorList>
    </citation>
    <scope>NUCLEOTIDE SEQUENCE [LARGE SCALE GENOMIC DNA]</scope>
    <source>
        <strain evidence="2">WM2013NL</strain>
        <tissue evidence="2">Head and thorax</tissue>
    </source>
</reference>
<feature type="non-terminal residue" evidence="2">
    <location>
        <position position="1"/>
    </location>
</feature>
<proteinExistence type="predicted"/>